<dbReference type="RefSeq" id="WP_406698609.1">
    <property type="nucleotide sequence ID" value="NZ_CP155447.1"/>
</dbReference>
<reference evidence="1" key="1">
    <citation type="submission" date="2024-05" db="EMBL/GenBank/DDBJ databases">
        <title>Planctomycetes of the genus Singulisphaera possess chitinolytic capabilities.</title>
        <authorList>
            <person name="Ivanova A."/>
        </authorList>
    </citation>
    <scope>NUCLEOTIDE SEQUENCE</scope>
    <source>
        <strain evidence="1">Ch08T</strain>
    </source>
</reference>
<dbReference type="EMBL" id="CP155447">
    <property type="protein sequence ID" value="XBH05759.1"/>
    <property type="molecule type" value="Genomic_DNA"/>
</dbReference>
<evidence type="ECO:0000313" key="1">
    <source>
        <dbReference type="EMBL" id="XBH05759.1"/>
    </source>
</evidence>
<name>A0AAU7CKE5_9BACT</name>
<accession>A0AAU7CKE5</accession>
<organism evidence="1">
    <name type="scientific">Singulisphaera sp. Ch08</name>
    <dbReference type="NCBI Taxonomy" id="3120278"/>
    <lineage>
        <taxon>Bacteria</taxon>
        <taxon>Pseudomonadati</taxon>
        <taxon>Planctomycetota</taxon>
        <taxon>Planctomycetia</taxon>
        <taxon>Isosphaerales</taxon>
        <taxon>Isosphaeraceae</taxon>
        <taxon>Singulisphaera</taxon>
    </lineage>
</organism>
<dbReference type="AlphaFoldDB" id="A0AAU7CKE5"/>
<proteinExistence type="predicted"/>
<gene>
    <name evidence="1" type="ORF">V5E97_06960</name>
</gene>
<sequence>MSTAFRTGAVIVLAIGGLVGVGARDAQAQGVPYGPYSMTRSQFNQFAPVYYPRLNTNFGVGYYGLPRFYGGNRYRNYGFYRGGYGFNRGGYGFNRGFRRR</sequence>
<protein>
    <submittedName>
        <fullName evidence="1">Uncharacterized protein</fullName>
    </submittedName>
</protein>